<evidence type="ECO:0000313" key="2">
    <source>
        <dbReference type="Proteomes" id="UP001168146"/>
    </source>
</evidence>
<dbReference type="PANTHER" id="PTHR42037:SF1">
    <property type="match status" value="1"/>
</dbReference>
<sequence>MGDKSPSAIFHQDVDAVHADLYDGLLIQSLSQHDPTRLPSSVRRDSPNASQDIQFEWHRFLDDLCFLCDSQSGGKSVVALIAEEARGEHVFWVTTELVYQDVAVAHLNVILHLLQKCIRADEGCMRALIEQIAQISIRRSPQRVHHYGSRLKNITAERLTEEFAEGQSIGTCTETAPYEALDHIIAIRHLHQDLCESSYLFRYKDAYGLLKQHIKPTSKETWNRVRHFVGRLGHWHKTAISLARAAASFASVLQNFRVAAIPSPDPGKQARFTLDEDLEALVL</sequence>
<comment type="caution">
    <text evidence="1">The sequence shown here is derived from an EMBL/GenBank/DDBJ whole genome shotgun (WGS) entry which is preliminary data.</text>
</comment>
<accession>A0AAN6F7S7</accession>
<protein>
    <submittedName>
        <fullName evidence="1">Uncharacterized protein</fullName>
    </submittedName>
</protein>
<gene>
    <name evidence="1" type="ORF">LTR82_017546</name>
</gene>
<reference evidence="1" key="1">
    <citation type="submission" date="2021-12" db="EMBL/GenBank/DDBJ databases">
        <title>Black yeast isolated from Biological Soil Crust.</title>
        <authorList>
            <person name="Kurbessoian T."/>
        </authorList>
    </citation>
    <scope>NUCLEOTIDE SEQUENCE</scope>
    <source>
        <strain evidence="1">CCFEE 5208</strain>
    </source>
</reference>
<dbReference type="EMBL" id="JASUXU010000147">
    <property type="protein sequence ID" value="KAK0303443.1"/>
    <property type="molecule type" value="Genomic_DNA"/>
</dbReference>
<dbReference type="AlphaFoldDB" id="A0AAN6F7S7"/>
<dbReference type="Proteomes" id="UP001168146">
    <property type="component" value="Unassembled WGS sequence"/>
</dbReference>
<organism evidence="1 2">
    <name type="scientific">Friedmanniomyces endolithicus</name>
    <dbReference type="NCBI Taxonomy" id="329885"/>
    <lineage>
        <taxon>Eukaryota</taxon>
        <taxon>Fungi</taxon>
        <taxon>Dikarya</taxon>
        <taxon>Ascomycota</taxon>
        <taxon>Pezizomycotina</taxon>
        <taxon>Dothideomycetes</taxon>
        <taxon>Dothideomycetidae</taxon>
        <taxon>Mycosphaerellales</taxon>
        <taxon>Teratosphaeriaceae</taxon>
        <taxon>Friedmanniomyces</taxon>
    </lineage>
</organism>
<proteinExistence type="predicted"/>
<evidence type="ECO:0000313" key="1">
    <source>
        <dbReference type="EMBL" id="KAK0303443.1"/>
    </source>
</evidence>
<name>A0AAN6F7S7_9PEZI</name>
<dbReference type="PANTHER" id="PTHR42037">
    <property type="match status" value="1"/>
</dbReference>